<name>X6LHN5_RETFI</name>
<gene>
    <name evidence="2" type="ORF">RFI_35987</name>
</gene>
<accession>X6LHN5</accession>
<evidence type="ECO:0000313" key="2">
    <source>
        <dbReference type="EMBL" id="ETO01453.1"/>
    </source>
</evidence>
<evidence type="ECO:0000313" key="3">
    <source>
        <dbReference type="Proteomes" id="UP000023152"/>
    </source>
</evidence>
<reference evidence="2 3" key="1">
    <citation type="journal article" date="2013" name="Curr. Biol.">
        <title>The Genome of the Foraminiferan Reticulomyxa filosa.</title>
        <authorList>
            <person name="Glockner G."/>
            <person name="Hulsmann N."/>
            <person name="Schleicher M."/>
            <person name="Noegel A.A."/>
            <person name="Eichinger L."/>
            <person name="Gallinger C."/>
            <person name="Pawlowski J."/>
            <person name="Sierra R."/>
            <person name="Euteneuer U."/>
            <person name="Pillet L."/>
            <person name="Moustafa A."/>
            <person name="Platzer M."/>
            <person name="Groth M."/>
            <person name="Szafranski K."/>
            <person name="Schliwa M."/>
        </authorList>
    </citation>
    <scope>NUCLEOTIDE SEQUENCE [LARGE SCALE GENOMIC DNA]</scope>
</reference>
<organism evidence="2 3">
    <name type="scientific">Reticulomyxa filosa</name>
    <dbReference type="NCBI Taxonomy" id="46433"/>
    <lineage>
        <taxon>Eukaryota</taxon>
        <taxon>Sar</taxon>
        <taxon>Rhizaria</taxon>
        <taxon>Retaria</taxon>
        <taxon>Foraminifera</taxon>
        <taxon>Monothalamids</taxon>
        <taxon>Reticulomyxidae</taxon>
        <taxon>Reticulomyxa</taxon>
    </lineage>
</organism>
<protein>
    <submittedName>
        <fullName evidence="2">Uncharacterized protein</fullName>
    </submittedName>
</protein>
<keyword evidence="3" id="KW-1185">Reference proteome</keyword>
<dbReference type="EMBL" id="ASPP01038264">
    <property type="protein sequence ID" value="ETO01453.1"/>
    <property type="molecule type" value="Genomic_DNA"/>
</dbReference>
<dbReference type="Proteomes" id="UP000023152">
    <property type="component" value="Unassembled WGS sequence"/>
</dbReference>
<dbReference type="AlphaFoldDB" id="X6LHN5"/>
<keyword evidence="1" id="KW-0175">Coiled coil</keyword>
<proteinExistence type="predicted"/>
<sequence length="139" mass="16469">MYVIELKLNTNCIIINMLLNQYACSNINRRNNMKKIQRHQQLNQQIKELKDQNKQLKLNDSSTFVHRPYSIVIEEIMLQNQIPKPNNTFTCNLIECTKEKDLLYCKIEELNETIDKYKYIVTAINTCCELAPETKKENI</sequence>
<evidence type="ECO:0000256" key="1">
    <source>
        <dbReference type="SAM" id="Coils"/>
    </source>
</evidence>
<comment type="caution">
    <text evidence="2">The sequence shown here is derived from an EMBL/GenBank/DDBJ whole genome shotgun (WGS) entry which is preliminary data.</text>
</comment>
<feature type="coiled-coil region" evidence="1">
    <location>
        <begin position="32"/>
        <end position="59"/>
    </location>
</feature>